<gene>
    <name evidence="1" type="ORF">KY290_031435</name>
</gene>
<organism evidence="1 2">
    <name type="scientific">Solanum tuberosum</name>
    <name type="common">Potato</name>
    <dbReference type="NCBI Taxonomy" id="4113"/>
    <lineage>
        <taxon>Eukaryota</taxon>
        <taxon>Viridiplantae</taxon>
        <taxon>Streptophyta</taxon>
        <taxon>Embryophyta</taxon>
        <taxon>Tracheophyta</taxon>
        <taxon>Spermatophyta</taxon>
        <taxon>Magnoliopsida</taxon>
        <taxon>eudicotyledons</taxon>
        <taxon>Gunneridae</taxon>
        <taxon>Pentapetalae</taxon>
        <taxon>asterids</taxon>
        <taxon>lamiids</taxon>
        <taxon>Solanales</taxon>
        <taxon>Solanaceae</taxon>
        <taxon>Solanoideae</taxon>
        <taxon>Solaneae</taxon>
        <taxon>Solanum</taxon>
    </lineage>
</organism>
<accession>A0ABQ7U956</accession>
<proteinExistence type="predicted"/>
<keyword evidence="2" id="KW-1185">Reference proteome</keyword>
<dbReference type="EMBL" id="JAIVGD010000023">
    <property type="protein sequence ID" value="KAH0743442.1"/>
    <property type="molecule type" value="Genomic_DNA"/>
</dbReference>
<evidence type="ECO:0000313" key="2">
    <source>
        <dbReference type="Proteomes" id="UP000826656"/>
    </source>
</evidence>
<name>A0ABQ7U956_SOLTU</name>
<dbReference type="Proteomes" id="UP000826656">
    <property type="component" value="Unassembled WGS sequence"/>
</dbReference>
<protein>
    <submittedName>
        <fullName evidence="1">Uncharacterized protein</fullName>
    </submittedName>
</protein>
<evidence type="ECO:0000313" key="1">
    <source>
        <dbReference type="EMBL" id="KAH0743442.1"/>
    </source>
</evidence>
<sequence length="89" mass="10069">MRMMSEDLRLGDKGLLVRVPSERTNTEMNHSELLGEVLNFEVANIIPVIIELFSPRCAGNSGHYQIYSYEIARNLETKVAQDVKVNSCI</sequence>
<reference evidence="1 2" key="1">
    <citation type="journal article" date="2021" name="bioRxiv">
        <title>Chromosome-scale and haplotype-resolved genome assembly of a tetraploid potato cultivar.</title>
        <authorList>
            <person name="Sun H."/>
            <person name="Jiao W.-B."/>
            <person name="Krause K."/>
            <person name="Campoy J.A."/>
            <person name="Goel M."/>
            <person name="Folz-Donahue K."/>
            <person name="Kukat C."/>
            <person name="Huettel B."/>
            <person name="Schneeberger K."/>
        </authorList>
    </citation>
    <scope>NUCLEOTIDE SEQUENCE [LARGE SCALE GENOMIC DNA]</scope>
    <source>
        <strain evidence="1">SolTubOtavaFocal</strain>
        <tissue evidence="1">Leaves</tissue>
    </source>
</reference>
<comment type="caution">
    <text evidence="1">The sequence shown here is derived from an EMBL/GenBank/DDBJ whole genome shotgun (WGS) entry which is preliminary data.</text>
</comment>